<dbReference type="Proteomes" id="UP000784294">
    <property type="component" value="Unassembled WGS sequence"/>
</dbReference>
<proteinExistence type="inferred from homology"/>
<dbReference type="GO" id="GO:0016787">
    <property type="term" value="F:hydrolase activity"/>
    <property type="evidence" value="ECO:0007669"/>
    <property type="project" value="InterPro"/>
</dbReference>
<evidence type="ECO:0000313" key="3">
    <source>
        <dbReference type="EMBL" id="VEL09381.1"/>
    </source>
</evidence>
<accession>A0A3S5FC00</accession>
<dbReference type="EMBL" id="CAAALY010006196">
    <property type="protein sequence ID" value="VEL09381.1"/>
    <property type="molecule type" value="Genomic_DNA"/>
</dbReference>
<evidence type="ECO:0000259" key="2">
    <source>
        <dbReference type="Pfam" id="PF02872"/>
    </source>
</evidence>
<keyword evidence="4" id="KW-1185">Reference proteome</keyword>
<evidence type="ECO:0000313" key="4">
    <source>
        <dbReference type="Proteomes" id="UP000784294"/>
    </source>
</evidence>
<dbReference type="Pfam" id="PF02872">
    <property type="entry name" value="5_nucleotid_C"/>
    <property type="match status" value="1"/>
</dbReference>
<dbReference type="PANTHER" id="PTHR11575:SF48">
    <property type="entry name" value="5'-NUCLEOTIDASE"/>
    <property type="match status" value="1"/>
</dbReference>
<feature type="non-terminal residue" evidence="3">
    <location>
        <position position="156"/>
    </location>
</feature>
<reference evidence="3" key="1">
    <citation type="submission" date="2018-11" db="EMBL/GenBank/DDBJ databases">
        <authorList>
            <consortium name="Pathogen Informatics"/>
        </authorList>
    </citation>
    <scope>NUCLEOTIDE SEQUENCE</scope>
</reference>
<dbReference type="SUPFAM" id="SSF55816">
    <property type="entry name" value="5'-nucleotidase (syn. UDP-sugar hydrolase), C-terminal domain"/>
    <property type="match status" value="1"/>
</dbReference>
<dbReference type="OrthoDB" id="10252235at2759"/>
<protein>
    <recommendedName>
        <fullName evidence="2">5'-Nucleotidase C-terminal domain-containing protein</fullName>
    </recommendedName>
</protein>
<gene>
    <name evidence="3" type="ORF">PXEA_LOCUS2821</name>
</gene>
<dbReference type="PANTHER" id="PTHR11575">
    <property type="entry name" value="5'-NUCLEOTIDASE-RELATED"/>
    <property type="match status" value="1"/>
</dbReference>
<dbReference type="AlphaFoldDB" id="A0A3S5FC00"/>
<dbReference type="InterPro" id="IPR036907">
    <property type="entry name" value="5'-Nucleotdase_C_sf"/>
</dbReference>
<organism evidence="3 4">
    <name type="scientific">Protopolystoma xenopodis</name>
    <dbReference type="NCBI Taxonomy" id="117903"/>
    <lineage>
        <taxon>Eukaryota</taxon>
        <taxon>Metazoa</taxon>
        <taxon>Spiralia</taxon>
        <taxon>Lophotrochozoa</taxon>
        <taxon>Platyhelminthes</taxon>
        <taxon>Monogenea</taxon>
        <taxon>Polyopisthocotylea</taxon>
        <taxon>Polystomatidea</taxon>
        <taxon>Polystomatidae</taxon>
        <taxon>Protopolystoma</taxon>
    </lineage>
</organism>
<comment type="caution">
    <text evidence="3">The sequence shown here is derived from an EMBL/GenBank/DDBJ whole genome shotgun (WGS) entry which is preliminary data.</text>
</comment>
<dbReference type="InterPro" id="IPR006179">
    <property type="entry name" value="5_nucleotidase/apyrase"/>
</dbReference>
<evidence type="ECO:0000256" key="1">
    <source>
        <dbReference type="ARBA" id="ARBA00006654"/>
    </source>
</evidence>
<comment type="similarity">
    <text evidence="1">Belongs to the 5'-nucleotidase family.</text>
</comment>
<sequence>RFAQVSGISYGFDPAKPSGSRIQIASVRIQGRLIEPSGEYLVATKKYMAIGKEGYNVMAKFTYLCGSFLKLTDQPLLCLQRLNSFLLGRRSQQRHSLIQTLERHMLSMTNQQDSVDEDSCVWRRGRSHTIDYGEPSKLNSISPKIEGRIVCLGENE</sequence>
<feature type="domain" description="5'-Nucleotidase C-terminal" evidence="2">
    <location>
        <begin position="2"/>
        <end position="59"/>
    </location>
</feature>
<name>A0A3S5FC00_9PLAT</name>
<dbReference type="Gene3D" id="3.90.780.10">
    <property type="entry name" value="5'-Nucleotidase, C-terminal domain"/>
    <property type="match status" value="1"/>
</dbReference>
<dbReference type="GO" id="GO:0009166">
    <property type="term" value="P:nucleotide catabolic process"/>
    <property type="evidence" value="ECO:0007669"/>
    <property type="project" value="InterPro"/>
</dbReference>
<dbReference type="InterPro" id="IPR008334">
    <property type="entry name" value="5'-Nucleotdase_C"/>
</dbReference>